<dbReference type="SMART" id="SM00354">
    <property type="entry name" value="HTH_LACI"/>
    <property type="match status" value="1"/>
</dbReference>
<accession>A0A418ZVH7</accession>
<dbReference type="RefSeq" id="WP_119886480.1">
    <property type="nucleotide sequence ID" value="NZ_CP067169.1"/>
</dbReference>
<dbReference type="Pfam" id="PF00356">
    <property type="entry name" value="LacI"/>
    <property type="match status" value="1"/>
</dbReference>
<dbReference type="PROSITE" id="PS00356">
    <property type="entry name" value="HTH_LACI_1"/>
    <property type="match status" value="1"/>
</dbReference>
<dbReference type="CDD" id="cd01392">
    <property type="entry name" value="HTH_LacI"/>
    <property type="match status" value="1"/>
</dbReference>
<feature type="domain" description="HTH lacI-type" evidence="4">
    <location>
        <begin position="6"/>
        <end position="60"/>
    </location>
</feature>
<dbReference type="CDD" id="cd06289">
    <property type="entry name" value="PBP1_MalI-like"/>
    <property type="match status" value="1"/>
</dbReference>
<evidence type="ECO:0000256" key="1">
    <source>
        <dbReference type="ARBA" id="ARBA00023015"/>
    </source>
</evidence>
<dbReference type="Gene3D" id="3.40.50.2300">
    <property type="match status" value="2"/>
</dbReference>
<dbReference type="GO" id="GO:0003700">
    <property type="term" value="F:DNA-binding transcription factor activity"/>
    <property type="evidence" value="ECO:0007669"/>
    <property type="project" value="TreeGrafter"/>
</dbReference>
<keyword evidence="2 5" id="KW-0238">DNA-binding</keyword>
<dbReference type="EMBL" id="QZEV01000046">
    <property type="protein sequence ID" value="RJL03449.1"/>
    <property type="molecule type" value="Genomic_DNA"/>
</dbReference>
<dbReference type="Pfam" id="PF13377">
    <property type="entry name" value="Peripla_BP_3"/>
    <property type="match status" value="1"/>
</dbReference>
<dbReference type="SUPFAM" id="SSF53822">
    <property type="entry name" value="Periplasmic binding protein-like I"/>
    <property type="match status" value="1"/>
</dbReference>
<dbReference type="SUPFAM" id="SSF47413">
    <property type="entry name" value="lambda repressor-like DNA-binding domains"/>
    <property type="match status" value="1"/>
</dbReference>
<dbReference type="InterPro" id="IPR000843">
    <property type="entry name" value="HTH_LacI"/>
</dbReference>
<dbReference type="OrthoDB" id="7811243at2"/>
<evidence type="ECO:0000313" key="5">
    <source>
        <dbReference type="EMBL" id="RJL03449.1"/>
    </source>
</evidence>
<dbReference type="Proteomes" id="UP000285530">
    <property type="component" value="Unassembled WGS sequence"/>
</dbReference>
<protein>
    <submittedName>
        <fullName evidence="5">LacI family DNA-binding transcriptional regulator</fullName>
    </submittedName>
</protein>
<dbReference type="PANTHER" id="PTHR30146">
    <property type="entry name" value="LACI-RELATED TRANSCRIPTIONAL REPRESSOR"/>
    <property type="match status" value="1"/>
</dbReference>
<dbReference type="InterPro" id="IPR046335">
    <property type="entry name" value="LacI/GalR-like_sensor"/>
</dbReference>
<evidence type="ECO:0000256" key="2">
    <source>
        <dbReference type="ARBA" id="ARBA00023125"/>
    </source>
</evidence>
<proteinExistence type="predicted"/>
<evidence type="ECO:0000256" key="3">
    <source>
        <dbReference type="ARBA" id="ARBA00023163"/>
    </source>
</evidence>
<keyword evidence="1" id="KW-0805">Transcription regulation</keyword>
<dbReference type="Gene3D" id="1.10.260.40">
    <property type="entry name" value="lambda repressor-like DNA-binding domains"/>
    <property type="match status" value="1"/>
</dbReference>
<evidence type="ECO:0000259" key="4">
    <source>
        <dbReference type="PROSITE" id="PS50932"/>
    </source>
</evidence>
<sequence length="337" mass="36349">MSIKRPTLEDIARVAGVSRATVSLVVRQSPLVAEHTRMMVETVMADLDYVRDIGAARLRNNSSRTVGVIVPNLVNSFFTEFLTGVEQVMRAQDRVVLLANSEDDPQRQDEILQRFRGHGVDGVIICPAAGTDPALPARMQRWGLPMVQALREVGTQQTDYAGADYVVGVGLALQHLSDLGHRRIAFLSVRAMTSAKAERLEGFSLGLARTGAIDAGIVEAELTWEGAALAADEVLALPSRPTAVLCFNDVLAAGLMLGLRRADRQPGRDIAVVGLDDLPLAELTYPPMSSVAMRPAVIGAEAAQLLTMRLAEPGRPIERFLQAPALMVRESSGKKIV</sequence>
<comment type="caution">
    <text evidence="5">The sequence shown here is derived from an EMBL/GenBank/DDBJ whole genome shotgun (WGS) entry which is preliminary data.</text>
</comment>
<name>A0A418ZVH7_9RHOB</name>
<dbReference type="GO" id="GO:0000976">
    <property type="term" value="F:transcription cis-regulatory region binding"/>
    <property type="evidence" value="ECO:0007669"/>
    <property type="project" value="TreeGrafter"/>
</dbReference>
<dbReference type="AlphaFoldDB" id="A0A418ZVH7"/>
<gene>
    <name evidence="5" type="ORF">D3P06_10140</name>
</gene>
<dbReference type="PROSITE" id="PS50932">
    <property type="entry name" value="HTH_LACI_2"/>
    <property type="match status" value="1"/>
</dbReference>
<dbReference type="InterPro" id="IPR010982">
    <property type="entry name" value="Lambda_DNA-bd_dom_sf"/>
</dbReference>
<dbReference type="PANTHER" id="PTHR30146:SF109">
    <property type="entry name" value="HTH-TYPE TRANSCRIPTIONAL REGULATOR GALS"/>
    <property type="match status" value="1"/>
</dbReference>
<reference evidence="5 6" key="1">
    <citation type="submission" date="2018-09" db="EMBL/GenBank/DDBJ databases">
        <title>Paracoccus onubensis nov. sp. a moderate halophilic bacterium isolated from Gruta de las Maravillas (Aracena, Spain).</title>
        <authorList>
            <person name="Jurado V."/>
            <person name="Gutierrez-Patricio S."/>
            <person name="Gonzalez-Pimentel J.L."/>
            <person name="Laiz L."/>
            <person name="Saiz-Jimenez C."/>
        </authorList>
    </citation>
    <scope>NUCLEOTIDE SEQUENCE [LARGE SCALE GENOMIC DNA]</scope>
    <source>
        <strain evidence="5 6">DSM 19484</strain>
    </source>
</reference>
<keyword evidence="3" id="KW-0804">Transcription</keyword>
<dbReference type="InterPro" id="IPR028082">
    <property type="entry name" value="Peripla_BP_I"/>
</dbReference>
<organism evidence="5 6">
    <name type="scientific">Paracoccus aestuarii</name>
    <dbReference type="NCBI Taxonomy" id="453842"/>
    <lineage>
        <taxon>Bacteria</taxon>
        <taxon>Pseudomonadati</taxon>
        <taxon>Pseudomonadota</taxon>
        <taxon>Alphaproteobacteria</taxon>
        <taxon>Rhodobacterales</taxon>
        <taxon>Paracoccaceae</taxon>
        <taxon>Paracoccus</taxon>
    </lineage>
</organism>
<keyword evidence="6" id="KW-1185">Reference proteome</keyword>
<evidence type="ECO:0000313" key="6">
    <source>
        <dbReference type="Proteomes" id="UP000285530"/>
    </source>
</evidence>